<reference evidence="1" key="1">
    <citation type="submission" date="2022-10" db="EMBL/GenBank/DDBJ databases">
        <title>Tapping the CABI collections for fungal endophytes: first genome assemblies for Collariella, Neodidymelliopsis, Ascochyta clinopodiicola, Didymella pomorum, Didymosphaeria variabile, Neocosmospora piperis and Neocucurbitaria cava.</title>
        <authorList>
            <person name="Hill R."/>
        </authorList>
    </citation>
    <scope>NUCLEOTIDE SEQUENCE</scope>
    <source>
        <strain evidence="1">IMI 356814</strain>
    </source>
</reference>
<evidence type="ECO:0000313" key="2">
    <source>
        <dbReference type="Proteomes" id="UP001140560"/>
    </source>
</evidence>
<protein>
    <submittedName>
        <fullName evidence="1">Uncharacterized protein</fullName>
    </submittedName>
</protein>
<accession>A0A9W8Y251</accession>
<keyword evidence="2" id="KW-1185">Reference proteome</keyword>
<sequence>MSEPQPWSGPGVIFTFFKLPESSKVSQHTIERWFDEEYVPKLLETEIVKLGWLYKAANPQYDKQHLLIYKVSDFAQAGKLKEVPRISEKGLFGGDVHDHIEFESRIYSFVQLYETSKQDEDSAPTILLAMMQPQPGGEADLDSWYRDEHNQQMSEQPGWKRTTRFSLLFQHGSVGRTNEELSFLAIHEFGEGNKLGIDVEALEPISDWTKKVMGEAKAIDAGIYYKTKALGKGA</sequence>
<gene>
    <name evidence="1" type="ORF">N0V83_008802</name>
</gene>
<evidence type="ECO:0000313" key="1">
    <source>
        <dbReference type="EMBL" id="KAJ4365184.1"/>
    </source>
</evidence>
<dbReference type="AlphaFoldDB" id="A0A9W8Y251"/>
<comment type="caution">
    <text evidence="1">The sequence shown here is derived from an EMBL/GenBank/DDBJ whole genome shotgun (WGS) entry which is preliminary data.</text>
</comment>
<organism evidence="1 2">
    <name type="scientific">Neocucurbitaria cava</name>
    <dbReference type="NCBI Taxonomy" id="798079"/>
    <lineage>
        <taxon>Eukaryota</taxon>
        <taxon>Fungi</taxon>
        <taxon>Dikarya</taxon>
        <taxon>Ascomycota</taxon>
        <taxon>Pezizomycotina</taxon>
        <taxon>Dothideomycetes</taxon>
        <taxon>Pleosporomycetidae</taxon>
        <taxon>Pleosporales</taxon>
        <taxon>Pleosporineae</taxon>
        <taxon>Cucurbitariaceae</taxon>
        <taxon>Neocucurbitaria</taxon>
    </lineage>
</organism>
<name>A0A9W8Y251_9PLEO</name>
<proteinExistence type="predicted"/>
<dbReference type="OrthoDB" id="2851338at2759"/>
<dbReference type="EMBL" id="JAPEUY010000016">
    <property type="protein sequence ID" value="KAJ4365184.1"/>
    <property type="molecule type" value="Genomic_DNA"/>
</dbReference>
<dbReference type="Proteomes" id="UP001140560">
    <property type="component" value="Unassembled WGS sequence"/>
</dbReference>